<evidence type="ECO:0000256" key="9">
    <source>
        <dbReference type="ARBA" id="ARBA00023237"/>
    </source>
</evidence>
<evidence type="ECO:0000256" key="12">
    <source>
        <dbReference type="SAM" id="MobiDB-lite"/>
    </source>
</evidence>
<evidence type="ECO:0000313" key="16">
    <source>
        <dbReference type="EMBL" id="VFQ46113.1"/>
    </source>
</evidence>
<feature type="chain" id="PRO_5020984245" evidence="13">
    <location>
        <begin position="32"/>
        <end position="701"/>
    </location>
</feature>
<evidence type="ECO:0000256" key="10">
    <source>
        <dbReference type="PROSITE-ProRule" id="PRU01360"/>
    </source>
</evidence>
<keyword evidence="6 11" id="KW-0798">TonB box</keyword>
<keyword evidence="5 13" id="KW-0732">Signal</keyword>
<dbReference type="InterPro" id="IPR012910">
    <property type="entry name" value="Plug_dom"/>
</dbReference>
<reference evidence="16 17" key="1">
    <citation type="submission" date="2019-03" db="EMBL/GenBank/DDBJ databases">
        <authorList>
            <person name="Nijsse B."/>
        </authorList>
    </citation>
    <scope>NUCLEOTIDE SEQUENCE [LARGE SCALE GENOMIC DNA]</scope>
    <source>
        <strain evidence="16">Desulfoluna butyratoxydans MSL71</strain>
    </source>
</reference>
<dbReference type="AlphaFoldDB" id="A0A4U8YXD6"/>
<evidence type="ECO:0000256" key="8">
    <source>
        <dbReference type="ARBA" id="ARBA00023170"/>
    </source>
</evidence>
<evidence type="ECO:0000256" key="4">
    <source>
        <dbReference type="ARBA" id="ARBA00022692"/>
    </source>
</evidence>
<evidence type="ECO:0000256" key="3">
    <source>
        <dbReference type="ARBA" id="ARBA00022452"/>
    </source>
</evidence>
<dbReference type="Pfam" id="PF07715">
    <property type="entry name" value="Plug"/>
    <property type="match status" value="1"/>
</dbReference>
<protein>
    <submittedName>
        <fullName evidence="16">Tonb-dependent receptor beta-barrel</fullName>
    </submittedName>
</protein>
<dbReference type="GO" id="GO:0044718">
    <property type="term" value="P:siderophore transmembrane transport"/>
    <property type="evidence" value="ECO:0007669"/>
    <property type="project" value="TreeGrafter"/>
</dbReference>
<feature type="region of interest" description="Disordered" evidence="12">
    <location>
        <begin position="202"/>
        <end position="226"/>
    </location>
</feature>
<dbReference type="InterPro" id="IPR037066">
    <property type="entry name" value="Plug_dom_sf"/>
</dbReference>
<dbReference type="SUPFAM" id="SSF56935">
    <property type="entry name" value="Porins"/>
    <property type="match status" value="1"/>
</dbReference>
<keyword evidence="2 10" id="KW-0813">Transport</keyword>
<dbReference type="Gene3D" id="2.40.170.20">
    <property type="entry name" value="TonB-dependent receptor, beta-barrel domain"/>
    <property type="match status" value="1"/>
</dbReference>
<dbReference type="PROSITE" id="PS52016">
    <property type="entry name" value="TONB_DEPENDENT_REC_3"/>
    <property type="match status" value="1"/>
</dbReference>
<gene>
    <name evidence="16" type="ORF">MSL71_37760</name>
</gene>
<dbReference type="InterPro" id="IPR000531">
    <property type="entry name" value="Beta-barrel_TonB"/>
</dbReference>
<evidence type="ECO:0000256" key="6">
    <source>
        <dbReference type="ARBA" id="ARBA00023077"/>
    </source>
</evidence>
<dbReference type="Proteomes" id="UP000507962">
    <property type="component" value="Unassembled WGS sequence"/>
</dbReference>
<accession>A0A4U8YXD6</accession>
<keyword evidence="8 16" id="KW-0675">Receptor</keyword>
<dbReference type="Gene3D" id="2.170.130.10">
    <property type="entry name" value="TonB-dependent receptor, plug domain"/>
    <property type="match status" value="1"/>
</dbReference>
<feature type="domain" description="TonB-dependent receptor-like beta-barrel" evidence="14">
    <location>
        <begin position="268"/>
        <end position="674"/>
    </location>
</feature>
<dbReference type="GO" id="GO:0015344">
    <property type="term" value="F:siderophore uptake transmembrane transporter activity"/>
    <property type="evidence" value="ECO:0007669"/>
    <property type="project" value="TreeGrafter"/>
</dbReference>
<dbReference type="PANTHER" id="PTHR30069:SF29">
    <property type="entry name" value="HEMOGLOBIN AND HEMOGLOBIN-HAPTOGLOBIN-BINDING PROTEIN 1-RELATED"/>
    <property type="match status" value="1"/>
</dbReference>
<dbReference type="InterPro" id="IPR039426">
    <property type="entry name" value="TonB-dep_rcpt-like"/>
</dbReference>
<proteinExistence type="inferred from homology"/>
<evidence type="ECO:0000256" key="2">
    <source>
        <dbReference type="ARBA" id="ARBA00022448"/>
    </source>
</evidence>
<keyword evidence="3 10" id="KW-1134">Transmembrane beta strand</keyword>
<dbReference type="GO" id="GO:0009279">
    <property type="term" value="C:cell outer membrane"/>
    <property type="evidence" value="ECO:0007669"/>
    <property type="project" value="UniProtKB-SubCell"/>
</dbReference>
<dbReference type="CDD" id="cd01347">
    <property type="entry name" value="ligand_gated_channel"/>
    <property type="match status" value="1"/>
</dbReference>
<dbReference type="RefSeq" id="WP_180143424.1">
    <property type="nucleotide sequence ID" value="NZ_CAADHO010000007.1"/>
</dbReference>
<dbReference type="Pfam" id="PF00593">
    <property type="entry name" value="TonB_dep_Rec_b-barrel"/>
    <property type="match status" value="1"/>
</dbReference>
<comment type="subcellular location">
    <subcellularLocation>
        <location evidence="1 10">Cell outer membrane</location>
        <topology evidence="1 10">Multi-pass membrane protein</topology>
    </subcellularLocation>
</comment>
<keyword evidence="17" id="KW-1185">Reference proteome</keyword>
<organism evidence="16 17">
    <name type="scientific">Desulfoluna butyratoxydans</name>
    <dbReference type="NCBI Taxonomy" id="231438"/>
    <lineage>
        <taxon>Bacteria</taxon>
        <taxon>Pseudomonadati</taxon>
        <taxon>Thermodesulfobacteriota</taxon>
        <taxon>Desulfobacteria</taxon>
        <taxon>Desulfobacterales</taxon>
        <taxon>Desulfolunaceae</taxon>
        <taxon>Desulfoluna</taxon>
    </lineage>
</organism>
<feature type="compositionally biased region" description="Polar residues" evidence="12">
    <location>
        <begin position="214"/>
        <end position="226"/>
    </location>
</feature>
<dbReference type="EMBL" id="CAADHO010000007">
    <property type="protein sequence ID" value="VFQ46113.1"/>
    <property type="molecule type" value="Genomic_DNA"/>
</dbReference>
<keyword evidence="4 10" id="KW-0812">Transmembrane</keyword>
<feature type="domain" description="TonB-dependent receptor plug" evidence="15">
    <location>
        <begin position="51"/>
        <end position="156"/>
    </location>
</feature>
<evidence type="ECO:0000256" key="7">
    <source>
        <dbReference type="ARBA" id="ARBA00023136"/>
    </source>
</evidence>
<dbReference type="InterPro" id="IPR036942">
    <property type="entry name" value="Beta-barrel_TonB_sf"/>
</dbReference>
<name>A0A4U8YXD6_9BACT</name>
<feature type="signal peptide" evidence="13">
    <location>
        <begin position="1"/>
        <end position="31"/>
    </location>
</feature>
<comment type="similarity">
    <text evidence="10 11">Belongs to the TonB-dependent receptor family.</text>
</comment>
<evidence type="ECO:0000313" key="17">
    <source>
        <dbReference type="Proteomes" id="UP000507962"/>
    </source>
</evidence>
<evidence type="ECO:0000256" key="13">
    <source>
        <dbReference type="SAM" id="SignalP"/>
    </source>
</evidence>
<evidence type="ECO:0000256" key="5">
    <source>
        <dbReference type="ARBA" id="ARBA00022729"/>
    </source>
</evidence>
<evidence type="ECO:0000259" key="14">
    <source>
        <dbReference type="Pfam" id="PF00593"/>
    </source>
</evidence>
<evidence type="ECO:0000256" key="1">
    <source>
        <dbReference type="ARBA" id="ARBA00004571"/>
    </source>
</evidence>
<dbReference type="PANTHER" id="PTHR30069">
    <property type="entry name" value="TONB-DEPENDENT OUTER MEMBRANE RECEPTOR"/>
    <property type="match status" value="1"/>
</dbReference>
<evidence type="ECO:0000259" key="15">
    <source>
        <dbReference type="Pfam" id="PF07715"/>
    </source>
</evidence>
<sequence>MMRLFSALRSPLITGALSASLILGTAVSTFAEPVETTSEMKVTATRTERELSEIPSSLSVVTEEEIIRHGYTSVADILQDVPGVEIYDQSLSGAKRINIRGESGSRVLIMVDGQKITEQKSMDGAPLLIDPNQIERIEVMKGPASVLYGSEAIGGAVNIITKKGGDKPLQASANLTYNSSTDGFQENLALYGGAKGFSYRLNGTRSDQGDRETPSGTLEDSGSETTAGSAFLGYETGKLAMGLNVEGYSSEIESPPTVVDGYPFDLDLPEWSRKKAGVTFDIKELSTAIANIHLDAYTQKTEKEFEQRMLIDMGPMGTYKQALDTYNDQKTYGATAQVDIVPAANHYLIAGYAYTHDSLDAESTLDFDDLGGRILPPPPMGRPGPSTDPVTTTNDANMTTHALFLQDEWLLPSDFILTLGGRQTWVKSELEESNAPKAKIGSTRDSHPVFSGGLTWNGIKGLTLRGNVSQGYRFPGIDKLFIGTNHGGQTTTLANPDLSPETSINYEIGARLDTNTWGMDLTAFYNIADDYIHSTLISGNTYIYNNVDKAETHGVEASINYAIRPLHLTPYLSGAWMKRKFDTEELSTWKTDTPEFSGRFGMRYETNLATRPATVWADLWMRAATESELEQTDEDNPGKTDIKTKGSWQTLNIAFGSEFGKDRQYHVSLNLNNLLDESYQTARNTLEEAGFHAVARVGVSF</sequence>
<keyword evidence="7 10" id="KW-0472">Membrane</keyword>
<evidence type="ECO:0000256" key="11">
    <source>
        <dbReference type="RuleBase" id="RU003357"/>
    </source>
</evidence>
<keyword evidence="9 10" id="KW-0998">Cell outer membrane</keyword>